<feature type="domain" description="RNA polymerase sigma factor 70 region 4 type 2" evidence="5">
    <location>
        <begin position="100"/>
        <end position="151"/>
    </location>
</feature>
<accession>A0A6J6EG05</accession>
<evidence type="ECO:0000256" key="1">
    <source>
        <dbReference type="ARBA" id="ARBA00010641"/>
    </source>
</evidence>
<dbReference type="Gene3D" id="1.10.10.10">
    <property type="entry name" value="Winged helix-like DNA-binding domain superfamily/Winged helix DNA-binding domain"/>
    <property type="match status" value="1"/>
</dbReference>
<protein>
    <submittedName>
        <fullName evidence="6">Unannotated protein</fullName>
    </submittedName>
</protein>
<keyword evidence="3" id="KW-0731">Sigma factor</keyword>
<dbReference type="Gene3D" id="1.10.1740.10">
    <property type="match status" value="1"/>
</dbReference>
<dbReference type="SUPFAM" id="SSF88659">
    <property type="entry name" value="Sigma3 and sigma4 domains of RNA polymerase sigma factors"/>
    <property type="match status" value="1"/>
</dbReference>
<proteinExistence type="inferred from homology"/>
<dbReference type="NCBIfam" id="TIGR02937">
    <property type="entry name" value="sigma70-ECF"/>
    <property type="match status" value="1"/>
</dbReference>
<keyword evidence="2" id="KW-0805">Transcription regulation</keyword>
<evidence type="ECO:0000256" key="4">
    <source>
        <dbReference type="ARBA" id="ARBA00023163"/>
    </source>
</evidence>
<dbReference type="Pfam" id="PF08281">
    <property type="entry name" value="Sigma70_r4_2"/>
    <property type="match status" value="1"/>
</dbReference>
<organism evidence="6">
    <name type="scientific">freshwater metagenome</name>
    <dbReference type="NCBI Taxonomy" id="449393"/>
    <lineage>
        <taxon>unclassified sequences</taxon>
        <taxon>metagenomes</taxon>
        <taxon>ecological metagenomes</taxon>
    </lineage>
</organism>
<name>A0A6J6EG05_9ZZZZ</name>
<evidence type="ECO:0000259" key="5">
    <source>
        <dbReference type="Pfam" id="PF08281"/>
    </source>
</evidence>
<dbReference type="InterPro" id="IPR013325">
    <property type="entry name" value="RNA_pol_sigma_r2"/>
</dbReference>
<sequence>MTAEEFGALFRAHIAEISRFLARRLPADQVDDVAGDLFEIAWNKRSSIPAGLELPWLYKTARYLISNLRRKESGRAAIFSTLAEPVAAPSAESIALADLELSEAWAKLNEKEREALALWALDGFEPKEIAVALGLTTNAVNIRLSRAKKNLLTNLENLG</sequence>
<reference evidence="6" key="1">
    <citation type="submission" date="2020-05" db="EMBL/GenBank/DDBJ databases">
        <authorList>
            <person name="Chiriac C."/>
            <person name="Salcher M."/>
            <person name="Ghai R."/>
            <person name="Kavagutti S V."/>
        </authorList>
    </citation>
    <scope>NUCLEOTIDE SEQUENCE</scope>
</reference>
<dbReference type="InterPro" id="IPR036388">
    <property type="entry name" value="WH-like_DNA-bd_sf"/>
</dbReference>
<dbReference type="PANTHER" id="PTHR43133:SF25">
    <property type="entry name" value="RNA POLYMERASE SIGMA FACTOR RFAY-RELATED"/>
    <property type="match status" value="1"/>
</dbReference>
<dbReference type="InterPro" id="IPR039425">
    <property type="entry name" value="RNA_pol_sigma-70-like"/>
</dbReference>
<gene>
    <name evidence="6" type="ORF">UFOPK1693_00975</name>
</gene>
<evidence type="ECO:0000256" key="2">
    <source>
        <dbReference type="ARBA" id="ARBA00023015"/>
    </source>
</evidence>
<dbReference type="PANTHER" id="PTHR43133">
    <property type="entry name" value="RNA POLYMERASE ECF-TYPE SIGMA FACTO"/>
    <property type="match status" value="1"/>
</dbReference>
<evidence type="ECO:0000256" key="3">
    <source>
        <dbReference type="ARBA" id="ARBA00023082"/>
    </source>
</evidence>
<dbReference type="GO" id="GO:0006352">
    <property type="term" value="P:DNA-templated transcription initiation"/>
    <property type="evidence" value="ECO:0007669"/>
    <property type="project" value="InterPro"/>
</dbReference>
<dbReference type="GO" id="GO:0016987">
    <property type="term" value="F:sigma factor activity"/>
    <property type="evidence" value="ECO:0007669"/>
    <property type="project" value="UniProtKB-KW"/>
</dbReference>
<dbReference type="SUPFAM" id="SSF88946">
    <property type="entry name" value="Sigma2 domain of RNA polymerase sigma factors"/>
    <property type="match status" value="1"/>
</dbReference>
<dbReference type="AlphaFoldDB" id="A0A6J6EG05"/>
<dbReference type="EMBL" id="CAEZTO010000018">
    <property type="protein sequence ID" value="CAB4575027.1"/>
    <property type="molecule type" value="Genomic_DNA"/>
</dbReference>
<evidence type="ECO:0000313" key="6">
    <source>
        <dbReference type="EMBL" id="CAB4575027.1"/>
    </source>
</evidence>
<dbReference type="GO" id="GO:0003677">
    <property type="term" value="F:DNA binding"/>
    <property type="evidence" value="ECO:0007669"/>
    <property type="project" value="InterPro"/>
</dbReference>
<dbReference type="InterPro" id="IPR013249">
    <property type="entry name" value="RNA_pol_sigma70_r4_t2"/>
</dbReference>
<dbReference type="InterPro" id="IPR014284">
    <property type="entry name" value="RNA_pol_sigma-70_dom"/>
</dbReference>
<comment type="similarity">
    <text evidence="1">Belongs to the sigma-70 factor family. ECF subfamily.</text>
</comment>
<keyword evidence="4" id="KW-0804">Transcription</keyword>
<dbReference type="InterPro" id="IPR013324">
    <property type="entry name" value="RNA_pol_sigma_r3/r4-like"/>
</dbReference>